<evidence type="ECO:0000313" key="2">
    <source>
        <dbReference type="EMBL" id="ODQ60429.1"/>
    </source>
</evidence>
<feature type="region of interest" description="Disordered" evidence="1">
    <location>
        <begin position="184"/>
        <end position="249"/>
    </location>
</feature>
<keyword evidence="3" id="KW-1185">Reference proteome</keyword>
<dbReference type="AlphaFoldDB" id="A0A1E3P4L3"/>
<feature type="compositionally biased region" description="Basic and acidic residues" evidence="1">
    <location>
        <begin position="206"/>
        <end position="235"/>
    </location>
</feature>
<dbReference type="GeneID" id="30202072"/>
<evidence type="ECO:0000313" key="3">
    <source>
        <dbReference type="Proteomes" id="UP000094112"/>
    </source>
</evidence>
<protein>
    <submittedName>
        <fullName evidence="2">Uncharacterized protein</fullName>
    </submittedName>
</protein>
<dbReference type="Proteomes" id="UP000094112">
    <property type="component" value="Unassembled WGS sequence"/>
</dbReference>
<sequence>MAIHNPSNFTNKIEVINHAASFLYRALGYQILESSMEASSMITKFNNNKRLIVLLIPSGDYTIIYMNGEEAYTLQAGYENLFPNLRLPITPKAVDEYFINKKTFAVNLFIGFAFTGIGEIPKDIKAGRTKKQLDFINNKLLPAQRAYKQRDEEPKFTKEELDMLIYEIIKPTLAGEILFPMDEREKTREEEKAKEKKEQKAKKRAVQKEKKRKEMEEKERREQEERSRINVEEKYPIYNPPPLSGFEPN</sequence>
<reference evidence="2 3" key="1">
    <citation type="journal article" date="2016" name="Proc. Natl. Acad. Sci. U.S.A.">
        <title>Comparative genomics of biotechnologically important yeasts.</title>
        <authorList>
            <person name="Riley R."/>
            <person name="Haridas S."/>
            <person name="Wolfe K.H."/>
            <person name="Lopes M.R."/>
            <person name="Hittinger C.T."/>
            <person name="Goeker M."/>
            <person name="Salamov A.A."/>
            <person name="Wisecaver J.H."/>
            <person name="Long T.M."/>
            <person name="Calvey C.H."/>
            <person name="Aerts A.L."/>
            <person name="Barry K.W."/>
            <person name="Choi C."/>
            <person name="Clum A."/>
            <person name="Coughlan A.Y."/>
            <person name="Deshpande S."/>
            <person name="Douglass A.P."/>
            <person name="Hanson S.J."/>
            <person name="Klenk H.-P."/>
            <person name="LaButti K.M."/>
            <person name="Lapidus A."/>
            <person name="Lindquist E.A."/>
            <person name="Lipzen A.M."/>
            <person name="Meier-Kolthoff J.P."/>
            <person name="Ohm R.A."/>
            <person name="Otillar R.P."/>
            <person name="Pangilinan J.L."/>
            <person name="Peng Y."/>
            <person name="Rokas A."/>
            <person name="Rosa C.A."/>
            <person name="Scheuner C."/>
            <person name="Sibirny A.A."/>
            <person name="Slot J.C."/>
            <person name="Stielow J.B."/>
            <person name="Sun H."/>
            <person name="Kurtzman C.P."/>
            <person name="Blackwell M."/>
            <person name="Grigoriev I.V."/>
            <person name="Jeffries T.W."/>
        </authorList>
    </citation>
    <scope>NUCLEOTIDE SEQUENCE [LARGE SCALE GENOMIC DNA]</scope>
    <source>
        <strain evidence="3">ATCC 58044 / CBS 1984 / NCYC 433 / NRRL Y-366-8</strain>
    </source>
</reference>
<organism evidence="2 3">
    <name type="scientific">Wickerhamomyces anomalus (strain ATCC 58044 / CBS 1984 / NCYC 433 / NRRL Y-366-8)</name>
    <name type="common">Yeast</name>
    <name type="synonym">Hansenula anomala</name>
    <dbReference type="NCBI Taxonomy" id="683960"/>
    <lineage>
        <taxon>Eukaryota</taxon>
        <taxon>Fungi</taxon>
        <taxon>Dikarya</taxon>
        <taxon>Ascomycota</taxon>
        <taxon>Saccharomycotina</taxon>
        <taxon>Saccharomycetes</taxon>
        <taxon>Phaffomycetales</taxon>
        <taxon>Wickerhamomycetaceae</taxon>
        <taxon>Wickerhamomyces</taxon>
    </lineage>
</organism>
<dbReference type="EMBL" id="KV454210">
    <property type="protein sequence ID" value="ODQ60429.1"/>
    <property type="molecule type" value="Genomic_DNA"/>
</dbReference>
<evidence type="ECO:0000256" key="1">
    <source>
        <dbReference type="SAM" id="MobiDB-lite"/>
    </source>
</evidence>
<dbReference type="RefSeq" id="XP_019039636.1">
    <property type="nucleotide sequence ID" value="XM_019184826.1"/>
</dbReference>
<feature type="compositionally biased region" description="Basic and acidic residues" evidence="1">
    <location>
        <begin position="184"/>
        <end position="198"/>
    </location>
</feature>
<gene>
    <name evidence="2" type="ORF">WICANDRAFT_79027</name>
</gene>
<accession>A0A1E3P4L3</accession>
<proteinExistence type="predicted"/>
<name>A0A1E3P4L3_WICAA</name>
<dbReference type="OrthoDB" id="10532883at2759"/>